<dbReference type="Gene3D" id="6.10.340.10">
    <property type="match status" value="1"/>
</dbReference>
<evidence type="ECO:0000313" key="18">
    <source>
        <dbReference type="Proteomes" id="UP000000814"/>
    </source>
</evidence>
<dbReference type="FunFam" id="1.10.287.130:FF:000001">
    <property type="entry name" value="Two-component sensor histidine kinase"/>
    <property type="match status" value="1"/>
</dbReference>
<dbReference type="InterPro" id="IPR035965">
    <property type="entry name" value="PAS-like_dom_sf"/>
</dbReference>
<dbReference type="InterPro" id="IPR005467">
    <property type="entry name" value="His_kinase_dom"/>
</dbReference>
<dbReference type="Gene3D" id="1.10.287.130">
    <property type="match status" value="1"/>
</dbReference>
<evidence type="ECO:0000256" key="12">
    <source>
        <dbReference type="ARBA" id="ARBA00023136"/>
    </source>
</evidence>
<dbReference type="InterPro" id="IPR000014">
    <property type="entry name" value="PAS"/>
</dbReference>
<dbReference type="CDD" id="cd06225">
    <property type="entry name" value="HAMP"/>
    <property type="match status" value="1"/>
</dbReference>
<dbReference type="FunFam" id="3.30.565.10:FF:000023">
    <property type="entry name" value="PAS domain-containing sensor histidine kinase"/>
    <property type="match status" value="1"/>
</dbReference>
<dbReference type="PROSITE" id="PS50109">
    <property type="entry name" value="HIS_KIN"/>
    <property type="match status" value="1"/>
</dbReference>
<dbReference type="PIR" id="H97109">
    <property type="entry name" value="H97109"/>
</dbReference>
<feature type="transmembrane region" description="Helical" evidence="13">
    <location>
        <begin position="6"/>
        <end position="25"/>
    </location>
</feature>
<dbReference type="Pfam" id="PF00672">
    <property type="entry name" value="HAMP"/>
    <property type="match status" value="1"/>
</dbReference>
<keyword evidence="5" id="KW-1003">Cell membrane</keyword>
<evidence type="ECO:0000256" key="7">
    <source>
        <dbReference type="ARBA" id="ARBA00022679"/>
    </source>
</evidence>
<dbReference type="CDD" id="cd00082">
    <property type="entry name" value="HisKA"/>
    <property type="match status" value="1"/>
</dbReference>
<dbReference type="Pfam" id="PF00989">
    <property type="entry name" value="PAS"/>
    <property type="match status" value="1"/>
</dbReference>
<feature type="transmembrane region" description="Helical" evidence="13">
    <location>
        <begin position="157"/>
        <end position="181"/>
    </location>
</feature>
<evidence type="ECO:0000259" key="16">
    <source>
        <dbReference type="PROSITE" id="PS50885"/>
    </source>
</evidence>
<dbReference type="RefSeq" id="WP_010965008.1">
    <property type="nucleotide sequence ID" value="NC_003030.1"/>
</dbReference>
<dbReference type="OrthoDB" id="9813151at2"/>
<dbReference type="PROSITE" id="PS50885">
    <property type="entry name" value="HAMP"/>
    <property type="match status" value="1"/>
</dbReference>
<feature type="domain" description="PAS" evidence="15">
    <location>
        <begin position="235"/>
        <end position="275"/>
    </location>
</feature>
<dbReference type="InterPro" id="IPR013767">
    <property type="entry name" value="PAS_fold"/>
</dbReference>
<comment type="subcellular location">
    <subcellularLocation>
        <location evidence="2">Cell membrane</location>
    </subcellularLocation>
    <subcellularLocation>
        <location evidence="3">Membrane raft</location>
        <topology evidence="3">Multi-pass membrane protein</topology>
    </subcellularLocation>
</comment>
<keyword evidence="13" id="KW-1133">Transmembrane helix</keyword>
<feature type="domain" description="Histidine kinase" evidence="14">
    <location>
        <begin position="353"/>
        <end position="566"/>
    </location>
</feature>
<evidence type="ECO:0000256" key="3">
    <source>
        <dbReference type="ARBA" id="ARBA00004314"/>
    </source>
</evidence>
<dbReference type="InterPro" id="IPR050351">
    <property type="entry name" value="BphY/WalK/GraS-like"/>
</dbReference>
<feature type="domain" description="HAMP" evidence="16">
    <location>
        <begin position="178"/>
        <end position="230"/>
    </location>
</feature>
<dbReference type="HOGENOM" id="CLU_000445_89_2_9"/>
<dbReference type="PATRIC" id="fig|272562.8.peg.1904"/>
<dbReference type="NCBIfam" id="TIGR00229">
    <property type="entry name" value="sensory_box"/>
    <property type="match status" value="1"/>
</dbReference>
<protein>
    <recommendedName>
        <fullName evidence="4">histidine kinase</fullName>
        <ecNumber evidence="4">2.7.13.3</ecNumber>
    </recommendedName>
</protein>
<evidence type="ECO:0000256" key="6">
    <source>
        <dbReference type="ARBA" id="ARBA00022553"/>
    </source>
</evidence>
<dbReference type="InterPro" id="IPR003594">
    <property type="entry name" value="HATPase_dom"/>
</dbReference>
<evidence type="ECO:0000256" key="13">
    <source>
        <dbReference type="SAM" id="Phobius"/>
    </source>
</evidence>
<evidence type="ECO:0000259" key="14">
    <source>
        <dbReference type="PROSITE" id="PS50109"/>
    </source>
</evidence>
<dbReference type="SUPFAM" id="SSF55785">
    <property type="entry name" value="PYP-like sensor domain (PAS domain)"/>
    <property type="match status" value="1"/>
</dbReference>
<dbReference type="EMBL" id="AE001437">
    <property type="protein sequence ID" value="AAK79667.1"/>
    <property type="molecule type" value="Genomic_DNA"/>
</dbReference>
<dbReference type="Gene3D" id="3.30.565.10">
    <property type="entry name" value="Histidine kinase-like ATPase, C-terminal domain"/>
    <property type="match status" value="1"/>
</dbReference>
<dbReference type="GO" id="GO:0004721">
    <property type="term" value="F:phosphoprotein phosphatase activity"/>
    <property type="evidence" value="ECO:0007669"/>
    <property type="project" value="TreeGrafter"/>
</dbReference>
<evidence type="ECO:0000256" key="9">
    <source>
        <dbReference type="ARBA" id="ARBA00022777"/>
    </source>
</evidence>
<keyword evidence="8" id="KW-0547">Nucleotide-binding</keyword>
<dbReference type="GeneID" id="44998196"/>
<dbReference type="SUPFAM" id="SSF47384">
    <property type="entry name" value="Homodimeric domain of signal transducing histidine kinase"/>
    <property type="match status" value="1"/>
</dbReference>
<organism evidence="17 18">
    <name type="scientific">Clostridium acetobutylicum (strain ATCC 824 / DSM 792 / JCM 1419 / IAM 19013 / LMG 5710 / NBRC 13948 / NRRL B-527 / VKM B-1787 / 2291 / W)</name>
    <dbReference type="NCBI Taxonomy" id="272562"/>
    <lineage>
        <taxon>Bacteria</taxon>
        <taxon>Bacillati</taxon>
        <taxon>Bacillota</taxon>
        <taxon>Clostridia</taxon>
        <taxon>Eubacteriales</taxon>
        <taxon>Clostridiaceae</taxon>
        <taxon>Clostridium</taxon>
    </lineage>
</organism>
<evidence type="ECO:0000313" key="17">
    <source>
        <dbReference type="EMBL" id="AAK79667.1"/>
    </source>
</evidence>
<evidence type="ECO:0000256" key="2">
    <source>
        <dbReference type="ARBA" id="ARBA00004236"/>
    </source>
</evidence>
<keyword evidence="9 17" id="KW-0418">Kinase</keyword>
<keyword evidence="12 13" id="KW-0472">Membrane</keyword>
<dbReference type="InterPro" id="IPR036097">
    <property type="entry name" value="HisK_dim/P_sf"/>
</dbReference>
<evidence type="ECO:0000256" key="1">
    <source>
        <dbReference type="ARBA" id="ARBA00000085"/>
    </source>
</evidence>
<dbReference type="GO" id="GO:0005886">
    <property type="term" value="C:plasma membrane"/>
    <property type="evidence" value="ECO:0007669"/>
    <property type="project" value="UniProtKB-SubCell"/>
</dbReference>
<dbReference type="SUPFAM" id="SSF158472">
    <property type="entry name" value="HAMP domain-like"/>
    <property type="match status" value="1"/>
</dbReference>
<dbReference type="InterPro" id="IPR036890">
    <property type="entry name" value="HATPase_C_sf"/>
</dbReference>
<dbReference type="EC" id="2.7.13.3" evidence="4"/>
<evidence type="ECO:0000256" key="4">
    <source>
        <dbReference type="ARBA" id="ARBA00012438"/>
    </source>
</evidence>
<dbReference type="GO" id="GO:0045121">
    <property type="term" value="C:membrane raft"/>
    <property type="evidence" value="ECO:0007669"/>
    <property type="project" value="UniProtKB-SubCell"/>
</dbReference>
<evidence type="ECO:0000256" key="11">
    <source>
        <dbReference type="ARBA" id="ARBA00023012"/>
    </source>
</evidence>
<dbReference type="PROSITE" id="PS50112">
    <property type="entry name" value="PAS"/>
    <property type="match status" value="1"/>
</dbReference>
<dbReference type="GO" id="GO:0000155">
    <property type="term" value="F:phosphorelay sensor kinase activity"/>
    <property type="evidence" value="ECO:0007669"/>
    <property type="project" value="InterPro"/>
</dbReference>
<dbReference type="Proteomes" id="UP000000814">
    <property type="component" value="Chromosome"/>
</dbReference>
<dbReference type="Pfam" id="PF02518">
    <property type="entry name" value="HATPase_c"/>
    <property type="match status" value="1"/>
</dbReference>
<keyword evidence="11" id="KW-0902">Two-component regulatory system</keyword>
<dbReference type="GO" id="GO:0016036">
    <property type="term" value="P:cellular response to phosphate starvation"/>
    <property type="evidence" value="ECO:0007669"/>
    <property type="project" value="TreeGrafter"/>
</dbReference>
<keyword evidence="10" id="KW-0067">ATP-binding</keyword>
<dbReference type="InterPro" id="IPR004358">
    <property type="entry name" value="Sig_transdc_His_kin-like_C"/>
</dbReference>
<dbReference type="GO" id="GO:0006355">
    <property type="term" value="P:regulation of DNA-templated transcription"/>
    <property type="evidence" value="ECO:0007669"/>
    <property type="project" value="InterPro"/>
</dbReference>
<gene>
    <name evidence="17" type="ordered locus">CA_C1701</name>
</gene>
<dbReference type="eggNOG" id="COG5002">
    <property type="taxonomic scope" value="Bacteria"/>
</dbReference>
<dbReference type="AlphaFoldDB" id="Q97IE7"/>
<keyword evidence="18" id="KW-1185">Reference proteome</keyword>
<reference evidence="17 18" key="1">
    <citation type="journal article" date="2001" name="J. Bacteriol.">
        <title>Genome sequence and comparative analysis of the solvent-producing bacterium Clostridium acetobutylicum.</title>
        <authorList>
            <person name="Nolling J."/>
            <person name="Breton G."/>
            <person name="Omelchenko M.V."/>
            <person name="Makarova K.S."/>
            <person name="Zeng Q."/>
            <person name="Gibson R."/>
            <person name="Lee H.M."/>
            <person name="Dubois J."/>
            <person name="Qiu D."/>
            <person name="Hitti J."/>
            <person name="Wolf Y.I."/>
            <person name="Tatusov R.L."/>
            <person name="Sabathe F."/>
            <person name="Doucette-Stamm L."/>
            <person name="Soucaille P."/>
            <person name="Daly M.J."/>
            <person name="Bennett G.N."/>
            <person name="Koonin E.V."/>
            <person name="Smith D.R."/>
        </authorList>
    </citation>
    <scope>NUCLEOTIDE SEQUENCE [LARGE SCALE GENOMIC DNA]</scope>
    <source>
        <strain evidence="18">ATCC 824 / DSM 792 / JCM 1419 / LMG 5710 / VKM B-1787</strain>
    </source>
</reference>
<accession>Q97IE7</accession>
<dbReference type="GO" id="GO:0005524">
    <property type="term" value="F:ATP binding"/>
    <property type="evidence" value="ECO:0007669"/>
    <property type="project" value="UniProtKB-KW"/>
</dbReference>
<dbReference type="Gene3D" id="3.30.450.20">
    <property type="entry name" value="PAS domain"/>
    <property type="match status" value="1"/>
</dbReference>
<evidence type="ECO:0000256" key="10">
    <source>
        <dbReference type="ARBA" id="ARBA00022840"/>
    </source>
</evidence>
<dbReference type="SUPFAM" id="SSF55874">
    <property type="entry name" value="ATPase domain of HSP90 chaperone/DNA topoisomerase II/histidine kinase"/>
    <property type="match status" value="1"/>
</dbReference>
<dbReference type="SMART" id="SM00304">
    <property type="entry name" value="HAMP"/>
    <property type="match status" value="1"/>
</dbReference>
<dbReference type="PANTHER" id="PTHR45453:SF1">
    <property type="entry name" value="PHOSPHATE REGULON SENSOR PROTEIN PHOR"/>
    <property type="match status" value="1"/>
</dbReference>
<name>Q97IE7_CLOAB</name>
<evidence type="ECO:0000256" key="5">
    <source>
        <dbReference type="ARBA" id="ARBA00022475"/>
    </source>
</evidence>
<dbReference type="InterPro" id="IPR003660">
    <property type="entry name" value="HAMP_dom"/>
</dbReference>
<dbReference type="SMART" id="SM00388">
    <property type="entry name" value="HisKA"/>
    <property type="match status" value="1"/>
</dbReference>
<dbReference type="PANTHER" id="PTHR45453">
    <property type="entry name" value="PHOSPHATE REGULON SENSOR PROTEIN PHOR"/>
    <property type="match status" value="1"/>
</dbReference>
<evidence type="ECO:0000256" key="8">
    <source>
        <dbReference type="ARBA" id="ARBA00022741"/>
    </source>
</evidence>
<evidence type="ECO:0000259" key="15">
    <source>
        <dbReference type="PROSITE" id="PS50112"/>
    </source>
</evidence>
<dbReference type="STRING" id="272562.CA_C1701"/>
<dbReference type="SMART" id="SM00387">
    <property type="entry name" value="HATPase_c"/>
    <property type="match status" value="1"/>
</dbReference>
<dbReference type="CDD" id="cd00130">
    <property type="entry name" value="PAS"/>
    <property type="match status" value="1"/>
</dbReference>
<sequence length="566" mass="64475">MKKKLVLYNLGILIITLIMITVLFIKIEDYEYRQNTEQDLKRTNNVVSNVIDMNKGKDISSALKVVIKNSDIRVTYINKNGVVLYDNDINAEKLDNHNKRVEVAEARKNGYGYSVRYSKSLKNNIIYYAKVRGDGTVVRTAVELSSVERFEARYLKFYIYVIALSIIAAVYLSFKLSYVILNPIRELQNTSSRIAMGELETRVNVESRDEIGQLGKTFNNMAGRLQSTIRESVEKQKKLEAILVSMDSGVIAVDRKHKIIMINPYAEKIFGIDKNIIGQSLMDCIRNYEFEDIFNKRAEGYAEIKTSWPKERNLRIKTADIINGYECIGTVAVVQDITDIRKLENMRTQFVANVSHELKTPLTSIKGFAETLRYVEDDNQKGEFLDIIDDEVDRLTRLISDILTLSDIEIRPFMKKEEFDVNEIIKAVCGLLEKSASRKNISLKVFGEDVPNLIGDNDKFKQMIINLVDNAIKYTEAGGEVSVYKKYTKDDVIISVKDNGVGIPKEHLQRIFERFYRVDKARSRANGGTGLGLAIVKHIVLNFNGSINIESKLGVGTEFIITIPYK</sequence>
<keyword evidence="6" id="KW-0597">Phosphoprotein</keyword>
<keyword evidence="13" id="KW-0812">Transmembrane</keyword>
<proteinExistence type="predicted"/>
<dbReference type="PRINTS" id="PR00344">
    <property type="entry name" value="BCTRLSENSOR"/>
</dbReference>
<dbReference type="InterPro" id="IPR003661">
    <property type="entry name" value="HisK_dim/P_dom"/>
</dbReference>
<dbReference type="SMART" id="SM00091">
    <property type="entry name" value="PAS"/>
    <property type="match status" value="1"/>
</dbReference>
<dbReference type="Pfam" id="PF00512">
    <property type="entry name" value="HisKA"/>
    <property type="match status" value="1"/>
</dbReference>
<dbReference type="CDD" id="cd00075">
    <property type="entry name" value="HATPase"/>
    <property type="match status" value="1"/>
</dbReference>
<comment type="catalytic activity">
    <reaction evidence="1">
        <text>ATP + protein L-histidine = ADP + protein N-phospho-L-histidine.</text>
        <dbReference type="EC" id="2.7.13.3"/>
    </reaction>
</comment>
<dbReference type="NCBIfam" id="NF046044">
    <property type="entry name" value="PnpS"/>
    <property type="match status" value="1"/>
</dbReference>
<keyword evidence="7" id="KW-0808">Transferase</keyword>
<dbReference type="KEGG" id="cac:CA_C1701"/>